<evidence type="ECO:0000313" key="4">
    <source>
        <dbReference type="Proteomes" id="UP000662857"/>
    </source>
</evidence>
<feature type="region of interest" description="Disordered" evidence="1">
    <location>
        <begin position="1"/>
        <end position="29"/>
    </location>
</feature>
<organism evidence="3 4">
    <name type="scientific">Natronosporangium hydrolyticum</name>
    <dbReference type="NCBI Taxonomy" id="2811111"/>
    <lineage>
        <taxon>Bacteria</taxon>
        <taxon>Bacillati</taxon>
        <taxon>Actinomycetota</taxon>
        <taxon>Actinomycetes</taxon>
        <taxon>Micromonosporales</taxon>
        <taxon>Micromonosporaceae</taxon>
        <taxon>Natronosporangium</taxon>
    </lineage>
</organism>
<keyword evidence="2" id="KW-0472">Membrane</keyword>
<proteinExistence type="predicted"/>
<evidence type="ECO:0000313" key="3">
    <source>
        <dbReference type="EMBL" id="QSB12800.1"/>
    </source>
</evidence>
<dbReference type="AlphaFoldDB" id="A0A895YF21"/>
<keyword evidence="2" id="KW-1133">Transmembrane helix</keyword>
<dbReference type="Proteomes" id="UP000662857">
    <property type="component" value="Chromosome"/>
</dbReference>
<keyword evidence="4" id="KW-1185">Reference proteome</keyword>
<dbReference type="EMBL" id="CP070499">
    <property type="protein sequence ID" value="QSB12800.1"/>
    <property type="molecule type" value="Genomic_DNA"/>
</dbReference>
<feature type="transmembrane region" description="Helical" evidence="2">
    <location>
        <begin position="37"/>
        <end position="58"/>
    </location>
</feature>
<dbReference type="KEGG" id="nhy:JQS43_14010"/>
<dbReference type="RefSeq" id="WP_239674840.1">
    <property type="nucleotide sequence ID" value="NZ_CP070499.1"/>
</dbReference>
<name>A0A895YF21_9ACTN</name>
<accession>A0A895YF21</accession>
<protein>
    <submittedName>
        <fullName evidence="3">Uncharacterized protein</fullName>
    </submittedName>
</protein>
<feature type="compositionally biased region" description="Polar residues" evidence="1">
    <location>
        <begin position="10"/>
        <end position="24"/>
    </location>
</feature>
<evidence type="ECO:0000256" key="2">
    <source>
        <dbReference type="SAM" id="Phobius"/>
    </source>
</evidence>
<sequence length="274" mass="27533">MVQPDPPPSTESDAPSASENSPSQPVEPAGLRLHRPAWIAAAVVVAVALVAALTVFVATRGSEPDGAVAGDADRVVSGPVGGREQATFVLLDGASSVTLRAEPLDDVLYRASTPDGGAELPVASQDGDEVRVELVDSGEPGSSALAVVLNSDVQWQIRILGGATEQIIDLGEGSVGSVELAGGASRIELTLPPPQGTTTVRMSEGAGDWYVYQVGDAPVQVHIGAGAGAVTIDGAVESGVAGGTVFTPDGWEAAADRVDIDAAAGVSALVVERS</sequence>
<evidence type="ECO:0000256" key="1">
    <source>
        <dbReference type="SAM" id="MobiDB-lite"/>
    </source>
</evidence>
<keyword evidence="2" id="KW-0812">Transmembrane</keyword>
<gene>
    <name evidence="3" type="ORF">JQS43_14010</name>
</gene>
<reference evidence="3" key="1">
    <citation type="submission" date="2021-02" db="EMBL/GenBank/DDBJ databases">
        <title>Natrosporangium hydrolyticum gen. nov., sp. nov, a haloalkaliphilic actinobacterium from a soda solonchak soil.</title>
        <authorList>
            <person name="Sorokin D.Y."/>
            <person name="Khijniak T.V."/>
            <person name="Zakharycheva A.P."/>
            <person name="Boueva O.V."/>
            <person name="Ariskina E.V."/>
            <person name="Hahnke R.L."/>
            <person name="Bunk B."/>
            <person name="Sproer C."/>
            <person name="Schumann P."/>
            <person name="Evtushenko L.I."/>
            <person name="Kublanov I.V."/>
        </authorList>
    </citation>
    <scope>NUCLEOTIDE SEQUENCE</scope>
    <source>
        <strain evidence="3">DSM 106523</strain>
    </source>
</reference>